<dbReference type="EMBL" id="BLLF01000001">
    <property type="protein sequence ID" value="GFH05558.1"/>
    <property type="molecule type" value="Genomic_DNA"/>
</dbReference>
<evidence type="ECO:0000313" key="2">
    <source>
        <dbReference type="Proteomes" id="UP000485058"/>
    </source>
</evidence>
<gene>
    <name evidence="1" type="ORF">HaLaN_00038</name>
</gene>
<comment type="caution">
    <text evidence="1">The sequence shown here is derived from an EMBL/GenBank/DDBJ whole genome shotgun (WGS) entry which is preliminary data.</text>
</comment>
<organism evidence="1 2">
    <name type="scientific">Haematococcus lacustris</name>
    <name type="common">Green alga</name>
    <name type="synonym">Haematococcus pluvialis</name>
    <dbReference type="NCBI Taxonomy" id="44745"/>
    <lineage>
        <taxon>Eukaryota</taxon>
        <taxon>Viridiplantae</taxon>
        <taxon>Chlorophyta</taxon>
        <taxon>core chlorophytes</taxon>
        <taxon>Chlorophyceae</taxon>
        <taxon>CS clade</taxon>
        <taxon>Chlamydomonadales</taxon>
        <taxon>Haematococcaceae</taxon>
        <taxon>Haematococcus</taxon>
    </lineage>
</organism>
<reference evidence="1 2" key="1">
    <citation type="submission" date="2020-02" db="EMBL/GenBank/DDBJ databases">
        <title>Draft genome sequence of Haematococcus lacustris strain NIES-144.</title>
        <authorList>
            <person name="Morimoto D."/>
            <person name="Nakagawa S."/>
            <person name="Yoshida T."/>
            <person name="Sawayama S."/>
        </authorList>
    </citation>
    <scope>NUCLEOTIDE SEQUENCE [LARGE SCALE GENOMIC DNA]</scope>
    <source>
        <strain evidence="1 2">NIES-144</strain>
    </source>
</reference>
<accession>A0A699YCI4</accession>
<keyword evidence="2" id="KW-1185">Reference proteome</keyword>
<sequence length="126" mass="13284">MWVGEVDLPTNVSLTAKWEAGADRTLLLEPRAASSAAEGSGFIIMCHYGLPGSQVFFRSWLPGQVQGLLHFLSFLLAQNLSLATAAPSPTSSWDTAPTSAHTLDSKDNILATDGIPAGHAVASHKL</sequence>
<feature type="non-terminal residue" evidence="1">
    <location>
        <position position="126"/>
    </location>
</feature>
<protein>
    <submittedName>
        <fullName evidence="1">Uncharacterized protein</fullName>
    </submittedName>
</protein>
<dbReference type="Proteomes" id="UP000485058">
    <property type="component" value="Unassembled WGS sequence"/>
</dbReference>
<evidence type="ECO:0000313" key="1">
    <source>
        <dbReference type="EMBL" id="GFH05558.1"/>
    </source>
</evidence>
<name>A0A699YCI4_HAELA</name>
<proteinExistence type="predicted"/>
<dbReference type="AlphaFoldDB" id="A0A699YCI4"/>